<keyword evidence="1" id="KW-0813">Transport</keyword>
<keyword evidence="4" id="KW-0812">Transmembrane</keyword>
<evidence type="ECO:0000256" key="3">
    <source>
        <dbReference type="ARBA" id="ARBA00023157"/>
    </source>
</evidence>
<dbReference type="GO" id="GO:0045454">
    <property type="term" value="P:cell redox homeostasis"/>
    <property type="evidence" value="ECO:0007669"/>
    <property type="project" value="TreeGrafter"/>
</dbReference>
<name>A0A381N243_9ZZZZ</name>
<evidence type="ECO:0000313" key="6">
    <source>
        <dbReference type="EMBL" id="SUZ47703.1"/>
    </source>
</evidence>
<dbReference type="PROSITE" id="PS00194">
    <property type="entry name" value="THIOREDOXIN_1"/>
    <property type="match status" value="1"/>
</dbReference>
<dbReference type="CDD" id="cd02947">
    <property type="entry name" value="TRX_family"/>
    <property type="match status" value="1"/>
</dbReference>
<evidence type="ECO:0000256" key="2">
    <source>
        <dbReference type="ARBA" id="ARBA00022982"/>
    </source>
</evidence>
<dbReference type="PROSITE" id="PS51352">
    <property type="entry name" value="THIOREDOXIN_2"/>
    <property type="match status" value="1"/>
</dbReference>
<dbReference type="EMBL" id="UINC01000031">
    <property type="protein sequence ID" value="SUZ47703.1"/>
    <property type="molecule type" value="Genomic_DNA"/>
</dbReference>
<dbReference type="GO" id="GO:0005829">
    <property type="term" value="C:cytosol"/>
    <property type="evidence" value="ECO:0007669"/>
    <property type="project" value="TreeGrafter"/>
</dbReference>
<evidence type="ECO:0000256" key="1">
    <source>
        <dbReference type="ARBA" id="ARBA00022448"/>
    </source>
</evidence>
<dbReference type="Gene3D" id="3.40.30.10">
    <property type="entry name" value="Glutaredoxin"/>
    <property type="match status" value="1"/>
</dbReference>
<feature type="transmembrane region" description="Helical" evidence="4">
    <location>
        <begin position="34"/>
        <end position="51"/>
    </location>
</feature>
<dbReference type="InterPro" id="IPR017937">
    <property type="entry name" value="Thioredoxin_CS"/>
</dbReference>
<dbReference type="InterPro" id="IPR036249">
    <property type="entry name" value="Thioredoxin-like_sf"/>
</dbReference>
<feature type="domain" description="Thioredoxin" evidence="5">
    <location>
        <begin position="40"/>
        <end position="162"/>
    </location>
</feature>
<gene>
    <name evidence="6" type="ORF">METZ01_LOCUS557</name>
</gene>
<reference evidence="6" key="1">
    <citation type="submission" date="2018-05" db="EMBL/GenBank/DDBJ databases">
        <authorList>
            <person name="Lanie J.A."/>
            <person name="Ng W.-L."/>
            <person name="Kazmierczak K.M."/>
            <person name="Andrzejewski T.M."/>
            <person name="Davidsen T.M."/>
            <person name="Wayne K.J."/>
            <person name="Tettelin H."/>
            <person name="Glass J.I."/>
            <person name="Rusch D."/>
            <person name="Podicherti R."/>
            <person name="Tsui H.-C.T."/>
            <person name="Winkler M.E."/>
        </authorList>
    </citation>
    <scope>NUCLEOTIDE SEQUENCE</scope>
</reference>
<evidence type="ECO:0000256" key="4">
    <source>
        <dbReference type="SAM" id="Phobius"/>
    </source>
</evidence>
<evidence type="ECO:0000259" key="5">
    <source>
        <dbReference type="PROSITE" id="PS51352"/>
    </source>
</evidence>
<sequence>MYEFINHYSAIFIIPILIVAISALVPMRNWRKRIVIYISIVVVGLIVIFNLQPGDSSVATESQAQAIITSGQPVFVEFFSNTCTACLASEPIVKSLEGAIKDNVHVLKVNVQDPIASQLIRRYRAYVTPTFIVVGPNGEEVWRQSGGLLDKQAALKALGIRA</sequence>
<dbReference type="GO" id="GO:0015035">
    <property type="term" value="F:protein-disulfide reductase activity"/>
    <property type="evidence" value="ECO:0007669"/>
    <property type="project" value="TreeGrafter"/>
</dbReference>
<keyword evidence="4" id="KW-1133">Transmembrane helix</keyword>
<dbReference type="AlphaFoldDB" id="A0A381N243"/>
<feature type="transmembrane region" description="Helical" evidence="4">
    <location>
        <begin position="6"/>
        <end position="27"/>
    </location>
</feature>
<protein>
    <recommendedName>
        <fullName evidence="5">Thioredoxin domain-containing protein</fullName>
    </recommendedName>
</protein>
<dbReference type="PANTHER" id="PTHR45663:SF11">
    <property type="entry name" value="GEO12009P1"/>
    <property type="match status" value="1"/>
</dbReference>
<keyword evidence="3" id="KW-1015">Disulfide bond</keyword>
<proteinExistence type="predicted"/>
<keyword evidence="2" id="KW-0249">Electron transport</keyword>
<keyword evidence="4" id="KW-0472">Membrane</keyword>
<organism evidence="6">
    <name type="scientific">marine metagenome</name>
    <dbReference type="NCBI Taxonomy" id="408172"/>
    <lineage>
        <taxon>unclassified sequences</taxon>
        <taxon>metagenomes</taxon>
        <taxon>ecological metagenomes</taxon>
    </lineage>
</organism>
<dbReference type="InterPro" id="IPR013766">
    <property type="entry name" value="Thioredoxin_domain"/>
</dbReference>
<dbReference type="PANTHER" id="PTHR45663">
    <property type="entry name" value="GEO12009P1"/>
    <property type="match status" value="1"/>
</dbReference>
<accession>A0A381N243</accession>
<dbReference type="SUPFAM" id="SSF52833">
    <property type="entry name" value="Thioredoxin-like"/>
    <property type="match status" value="1"/>
</dbReference>
<dbReference type="Pfam" id="PF00085">
    <property type="entry name" value="Thioredoxin"/>
    <property type="match status" value="1"/>
</dbReference>